<name>W7YBF6_9BACT</name>
<evidence type="ECO:0000313" key="2">
    <source>
        <dbReference type="Proteomes" id="UP000019402"/>
    </source>
</evidence>
<dbReference type="EMBL" id="BAMD01000121">
    <property type="protein sequence ID" value="GAF05767.1"/>
    <property type="molecule type" value="Genomic_DNA"/>
</dbReference>
<comment type="caution">
    <text evidence="1">The sequence shown here is derived from an EMBL/GenBank/DDBJ whole genome shotgun (WGS) entry which is preliminary data.</text>
</comment>
<evidence type="ECO:0000313" key="1">
    <source>
        <dbReference type="EMBL" id="GAF05767.1"/>
    </source>
</evidence>
<reference evidence="1 2" key="1">
    <citation type="journal article" date="2014" name="Genome Announc.">
        <title>Draft Genome Sequence of Cytophaga fermentans JCM 21142T, a Facultative Anaerobe Isolated from Marine Mud.</title>
        <authorList>
            <person name="Starns D."/>
            <person name="Oshima K."/>
            <person name="Suda W."/>
            <person name="Iino T."/>
            <person name="Yuki M."/>
            <person name="Inoue J."/>
            <person name="Kitamura K."/>
            <person name="Iida T."/>
            <person name="Darby A."/>
            <person name="Hattori M."/>
            <person name="Ohkuma M."/>
        </authorList>
    </citation>
    <scope>NUCLEOTIDE SEQUENCE [LARGE SCALE GENOMIC DNA]</scope>
    <source>
        <strain evidence="1 2">JCM 21142</strain>
    </source>
</reference>
<dbReference type="Proteomes" id="UP000019402">
    <property type="component" value="Unassembled WGS sequence"/>
</dbReference>
<accession>W7YBF6</accession>
<sequence length="152" mass="17838">MKKNLYIEFIAMCAFVFGCVGCNLAPGSYPYAEIYNLNTNENNLISAIKKFKTANPEYKVPSIVGLIDGRSSDVADHWYHVYFYNKADNEIIYTWIRQLNKEEVSFAFVSINKGLELGNWNRVNKDYQKKENKQKIKKFEEQILDEIKRFLE</sequence>
<organism evidence="1 2">
    <name type="scientific">Saccharicrinis fermentans DSM 9555 = JCM 21142</name>
    <dbReference type="NCBI Taxonomy" id="869213"/>
    <lineage>
        <taxon>Bacteria</taxon>
        <taxon>Pseudomonadati</taxon>
        <taxon>Bacteroidota</taxon>
        <taxon>Bacteroidia</taxon>
        <taxon>Marinilabiliales</taxon>
        <taxon>Marinilabiliaceae</taxon>
        <taxon>Saccharicrinis</taxon>
    </lineage>
</organism>
<gene>
    <name evidence="1" type="ORF">JCM21142_104519</name>
</gene>
<evidence type="ECO:0008006" key="3">
    <source>
        <dbReference type="Google" id="ProtNLM"/>
    </source>
</evidence>
<keyword evidence="2" id="KW-1185">Reference proteome</keyword>
<protein>
    <recommendedName>
        <fullName evidence="3">Lipoprotein</fullName>
    </recommendedName>
</protein>
<dbReference type="eggNOG" id="ENOG50333WM">
    <property type="taxonomic scope" value="Bacteria"/>
</dbReference>
<proteinExistence type="predicted"/>
<dbReference type="STRING" id="869213.GCA_000517085_03845"/>
<dbReference type="RefSeq" id="WP_027473179.1">
    <property type="nucleotide sequence ID" value="NZ_BAMD01000121.1"/>
</dbReference>
<dbReference type="PROSITE" id="PS51257">
    <property type="entry name" value="PROKAR_LIPOPROTEIN"/>
    <property type="match status" value="1"/>
</dbReference>
<dbReference type="AlphaFoldDB" id="W7YBF6"/>
<dbReference type="OrthoDB" id="766298at2"/>